<dbReference type="InterPro" id="IPR001279">
    <property type="entry name" value="Metallo-B-lactamas"/>
</dbReference>
<dbReference type="SMART" id="SM00849">
    <property type="entry name" value="Lactamase_B"/>
    <property type="match status" value="1"/>
</dbReference>
<sequence length="255" mass="27861">MPYEIVTIPCLEDNYAFLIGNLETQDAAIVDVPEAAPINEMLKDKGWTLTTVLLTHHHWDHVDGLDGLTGRDRLIVIGATADEHRLPALTNAVSEGDTIDILGTPTNIIDVSGHTLGHIAFHMPELDAAFTADSLMALGCGRLFEGTPAQMYESMNKLNALPDDTIIYSGHEYTSTNARFALTIEPDNAALMSRREATKLARAAGSPTVPSSLKRERATNPFLRAHIPQIAAHLGMPDAAPVDVFTEIRKRRDKF</sequence>
<dbReference type="NCBIfam" id="TIGR03413">
    <property type="entry name" value="GSH_gloB"/>
    <property type="match status" value="1"/>
</dbReference>
<evidence type="ECO:0000313" key="9">
    <source>
        <dbReference type="EMBL" id="OJI95192.1"/>
    </source>
</evidence>
<dbReference type="UniPathway" id="UPA00619">
    <property type="reaction ID" value="UER00676"/>
</dbReference>
<comment type="pathway">
    <text evidence="2 7">Secondary metabolite metabolism; methylglyoxal degradation; (R)-lactate from methylglyoxal: step 2/2.</text>
</comment>
<feature type="binding site" evidence="7">
    <location>
        <position position="133"/>
    </location>
    <ligand>
        <name>Zn(2+)</name>
        <dbReference type="ChEBI" id="CHEBI:29105"/>
        <label>2</label>
    </ligand>
</feature>
<evidence type="ECO:0000256" key="2">
    <source>
        <dbReference type="ARBA" id="ARBA00004963"/>
    </source>
</evidence>
<feature type="binding site" evidence="7">
    <location>
        <position position="133"/>
    </location>
    <ligand>
        <name>Zn(2+)</name>
        <dbReference type="ChEBI" id="CHEBI:29105"/>
        <label>1</label>
    </ligand>
</feature>
<feature type="binding site" evidence="7">
    <location>
        <position position="61"/>
    </location>
    <ligand>
        <name>Zn(2+)</name>
        <dbReference type="ChEBI" id="CHEBI:29105"/>
        <label>2</label>
    </ligand>
</feature>
<organism evidence="9 10">
    <name type="scientific">Planktotalea frisia</name>
    <dbReference type="NCBI Taxonomy" id="696762"/>
    <lineage>
        <taxon>Bacteria</taxon>
        <taxon>Pseudomonadati</taxon>
        <taxon>Pseudomonadota</taxon>
        <taxon>Alphaproteobacteria</taxon>
        <taxon>Rhodobacterales</taxon>
        <taxon>Paracoccaceae</taxon>
        <taxon>Planktotalea</taxon>
    </lineage>
</organism>
<dbReference type="SUPFAM" id="SSF56281">
    <property type="entry name" value="Metallo-hydrolase/oxidoreductase"/>
    <property type="match status" value="1"/>
</dbReference>
<keyword evidence="5 7" id="KW-0378">Hydrolase</keyword>
<accession>A0A1L9P123</accession>
<evidence type="ECO:0000313" key="10">
    <source>
        <dbReference type="Proteomes" id="UP000184514"/>
    </source>
</evidence>
<evidence type="ECO:0000256" key="4">
    <source>
        <dbReference type="ARBA" id="ARBA00022723"/>
    </source>
</evidence>
<feature type="domain" description="Metallo-beta-lactamase" evidence="8">
    <location>
        <begin position="13"/>
        <end position="171"/>
    </location>
</feature>
<dbReference type="PIRSF" id="PIRSF005457">
    <property type="entry name" value="Glx"/>
    <property type="match status" value="1"/>
</dbReference>
<dbReference type="Gene3D" id="3.60.15.10">
    <property type="entry name" value="Ribonuclease Z/Hydroxyacylglutathione hydrolase-like"/>
    <property type="match status" value="1"/>
</dbReference>
<dbReference type="STRING" id="696762.PFRI_05280"/>
<dbReference type="InterPro" id="IPR050110">
    <property type="entry name" value="Glyoxalase_II_hydrolase"/>
</dbReference>
<dbReference type="PANTHER" id="PTHR43705:SF1">
    <property type="entry name" value="HYDROXYACYLGLUTATHIONE HYDROLASE GLOB"/>
    <property type="match status" value="1"/>
</dbReference>
<evidence type="ECO:0000256" key="3">
    <source>
        <dbReference type="ARBA" id="ARBA00006759"/>
    </source>
</evidence>
<dbReference type="InterPro" id="IPR036866">
    <property type="entry name" value="RibonucZ/Hydroxyglut_hydro"/>
</dbReference>
<feature type="binding site" evidence="7">
    <location>
        <position position="114"/>
    </location>
    <ligand>
        <name>Zn(2+)</name>
        <dbReference type="ChEBI" id="CHEBI:29105"/>
        <label>1</label>
    </ligand>
</feature>
<feature type="binding site" evidence="7">
    <location>
        <position position="60"/>
    </location>
    <ligand>
        <name>Zn(2+)</name>
        <dbReference type="ChEBI" id="CHEBI:29105"/>
        <label>2</label>
    </ligand>
</feature>
<evidence type="ECO:0000256" key="5">
    <source>
        <dbReference type="ARBA" id="ARBA00022801"/>
    </source>
</evidence>
<dbReference type="GO" id="GO:0019243">
    <property type="term" value="P:methylglyoxal catabolic process to D-lactate via S-lactoyl-glutathione"/>
    <property type="evidence" value="ECO:0007669"/>
    <property type="project" value="UniProtKB-UniRule"/>
</dbReference>
<dbReference type="Pfam" id="PF16123">
    <property type="entry name" value="HAGH_C"/>
    <property type="match status" value="1"/>
</dbReference>
<proteinExistence type="inferred from homology"/>
<keyword evidence="10" id="KW-1185">Reference proteome</keyword>
<feature type="binding site" evidence="7">
    <location>
        <position position="58"/>
    </location>
    <ligand>
        <name>Zn(2+)</name>
        <dbReference type="ChEBI" id="CHEBI:29105"/>
        <label>1</label>
    </ligand>
</feature>
<evidence type="ECO:0000256" key="6">
    <source>
        <dbReference type="ARBA" id="ARBA00022833"/>
    </source>
</evidence>
<feature type="binding site" evidence="7">
    <location>
        <position position="56"/>
    </location>
    <ligand>
        <name>Zn(2+)</name>
        <dbReference type="ChEBI" id="CHEBI:29105"/>
        <label>1</label>
    </ligand>
</feature>
<dbReference type="EC" id="3.1.2.6" evidence="7"/>
<dbReference type="InterPro" id="IPR032282">
    <property type="entry name" value="HAGH_C"/>
</dbReference>
<name>A0A1L9P123_9RHOB</name>
<comment type="subunit">
    <text evidence="7">Monomer.</text>
</comment>
<dbReference type="RefSeq" id="WP_072629209.1">
    <property type="nucleotide sequence ID" value="NZ_MLCB01000045.1"/>
</dbReference>
<evidence type="ECO:0000256" key="7">
    <source>
        <dbReference type="HAMAP-Rule" id="MF_01374"/>
    </source>
</evidence>
<reference evidence="9 10" key="1">
    <citation type="submission" date="2016-10" db="EMBL/GenBank/DDBJ databases">
        <title>Genome sequence of Planktotalea frisia SH6-1.</title>
        <authorList>
            <person name="Poehlein A."/>
            <person name="Bakenhus I."/>
            <person name="Voget S."/>
            <person name="Brinkhoff T."/>
            <person name="Simon M."/>
        </authorList>
    </citation>
    <scope>NUCLEOTIDE SEQUENCE [LARGE SCALE GENOMIC DNA]</scope>
    <source>
        <strain evidence="9 10">SH6-1</strain>
    </source>
</reference>
<dbReference type="EMBL" id="MLCB01000045">
    <property type="protein sequence ID" value="OJI95192.1"/>
    <property type="molecule type" value="Genomic_DNA"/>
</dbReference>
<dbReference type="Proteomes" id="UP000184514">
    <property type="component" value="Unassembled WGS sequence"/>
</dbReference>
<comment type="catalytic activity">
    <reaction evidence="1 7">
        <text>an S-(2-hydroxyacyl)glutathione + H2O = a 2-hydroxy carboxylate + glutathione + H(+)</text>
        <dbReference type="Rhea" id="RHEA:21864"/>
        <dbReference type="ChEBI" id="CHEBI:15377"/>
        <dbReference type="ChEBI" id="CHEBI:15378"/>
        <dbReference type="ChEBI" id="CHEBI:57925"/>
        <dbReference type="ChEBI" id="CHEBI:58896"/>
        <dbReference type="ChEBI" id="CHEBI:71261"/>
        <dbReference type="EC" id="3.1.2.6"/>
    </reaction>
</comment>
<dbReference type="Pfam" id="PF00753">
    <property type="entry name" value="Lactamase_B"/>
    <property type="match status" value="1"/>
</dbReference>
<comment type="similarity">
    <text evidence="3 7">Belongs to the metallo-beta-lactamase superfamily. Glyoxalase II family.</text>
</comment>
<keyword evidence="4 7" id="KW-0479">Metal-binding</keyword>
<dbReference type="OrthoDB" id="9802248at2"/>
<dbReference type="InterPro" id="IPR017782">
    <property type="entry name" value="Hydroxyacylglutathione_Hdrlase"/>
</dbReference>
<gene>
    <name evidence="9" type="primary">gloB_1</name>
    <name evidence="7" type="synonym">gloB</name>
    <name evidence="9" type="ORF">PFRI_05280</name>
</gene>
<dbReference type="CDD" id="cd07723">
    <property type="entry name" value="hydroxyacylglutathione_hydrolase_MBL-fold"/>
    <property type="match status" value="1"/>
</dbReference>
<feature type="binding site" evidence="7">
    <location>
        <position position="171"/>
    </location>
    <ligand>
        <name>Zn(2+)</name>
        <dbReference type="ChEBI" id="CHEBI:29105"/>
        <label>2</label>
    </ligand>
</feature>
<protein>
    <recommendedName>
        <fullName evidence="7">Hydroxyacylglutathione hydrolase</fullName>
        <ecNumber evidence="7">3.1.2.6</ecNumber>
    </recommendedName>
    <alternativeName>
        <fullName evidence="7">Glyoxalase II</fullName>
        <shortName evidence="7">Glx II</shortName>
    </alternativeName>
</protein>
<dbReference type="GO" id="GO:0046872">
    <property type="term" value="F:metal ion binding"/>
    <property type="evidence" value="ECO:0007669"/>
    <property type="project" value="UniProtKB-KW"/>
</dbReference>
<comment type="function">
    <text evidence="7">Thiolesterase that catalyzes the hydrolysis of S-D-lactoyl-glutathione to form glutathione and D-lactic acid.</text>
</comment>
<keyword evidence="6 7" id="KW-0862">Zinc</keyword>
<evidence type="ECO:0000256" key="1">
    <source>
        <dbReference type="ARBA" id="ARBA00001623"/>
    </source>
</evidence>
<comment type="caution">
    <text evidence="9">The sequence shown here is derived from an EMBL/GenBank/DDBJ whole genome shotgun (WGS) entry which is preliminary data.</text>
</comment>
<dbReference type="AlphaFoldDB" id="A0A1L9P123"/>
<dbReference type="InterPro" id="IPR035680">
    <property type="entry name" value="Clx_II_MBL"/>
</dbReference>
<comment type="cofactor">
    <cofactor evidence="7">
        <name>Zn(2+)</name>
        <dbReference type="ChEBI" id="CHEBI:29105"/>
    </cofactor>
    <text evidence="7">Binds 2 Zn(2+) ions per subunit.</text>
</comment>
<dbReference type="HAMAP" id="MF_01374">
    <property type="entry name" value="Glyoxalase_2"/>
    <property type="match status" value="1"/>
</dbReference>
<dbReference type="GO" id="GO:0004416">
    <property type="term" value="F:hydroxyacylglutathione hydrolase activity"/>
    <property type="evidence" value="ECO:0007669"/>
    <property type="project" value="UniProtKB-UniRule"/>
</dbReference>
<dbReference type="PANTHER" id="PTHR43705">
    <property type="entry name" value="HYDROXYACYLGLUTATHIONE HYDROLASE"/>
    <property type="match status" value="1"/>
</dbReference>
<evidence type="ECO:0000259" key="8">
    <source>
        <dbReference type="SMART" id="SM00849"/>
    </source>
</evidence>